<comment type="caution">
    <text evidence="2">The sequence shown here is derived from an EMBL/GenBank/DDBJ whole genome shotgun (WGS) entry which is preliminary data.</text>
</comment>
<keyword evidence="1" id="KW-0812">Transmembrane</keyword>
<name>A0ABV2BDC6_9LACO</name>
<keyword evidence="3" id="KW-1185">Reference proteome</keyword>
<evidence type="ECO:0000256" key="1">
    <source>
        <dbReference type="SAM" id="Phobius"/>
    </source>
</evidence>
<protein>
    <recommendedName>
        <fullName evidence="4">Conjugal transfer protein TrbC</fullName>
    </recommendedName>
</protein>
<evidence type="ECO:0000313" key="3">
    <source>
        <dbReference type="Proteomes" id="UP001434419"/>
    </source>
</evidence>
<sequence>MVARHKVTDAFSGVNARVRFILSMFAAFFTTQIVSATSIPVFAEESDSSNAFSTHVDTSGNAVDVLAKIFNQFVAPLQNLGAVLLILSAVVCGIKIGVSAMTSDPRSRTEAIMGIFFIIVGAVMIIHVRSLVGMAVGLNNKAGR</sequence>
<feature type="transmembrane region" description="Helical" evidence="1">
    <location>
        <begin position="20"/>
        <end position="43"/>
    </location>
</feature>
<dbReference type="Proteomes" id="UP001434419">
    <property type="component" value="Unassembled WGS sequence"/>
</dbReference>
<proteinExistence type="predicted"/>
<dbReference type="RefSeq" id="WP_133476379.1">
    <property type="nucleotide sequence ID" value="NZ_JBETVU010000013.1"/>
</dbReference>
<evidence type="ECO:0008006" key="4">
    <source>
        <dbReference type="Google" id="ProtNLM"/>
    </source>
</evidence>
<gene>
    <name evidence="2" type="ORF">ABVC42_14730</name>
</gene>
<feature type="transmembrane region" description="Helical" evidence="1">
    <location>
        <begin position="80"/>
        <end position="98"/>
    </location>
</feature>
<dbReference type="EMBL" id="JBETVU010000013">
    <property type="protein sequence ID" value="MES5151084.1"/>
    <property type="molecule type" value="Genomic_DNA"/>
</dbReference>
<keyword evidence="1" id="KW-0472">Membrane</keyword>
<keyword evidence="1" id="KW-1133">Transmembrane helix</keyword>
<feature type="transmembrane region" description="Helical" evidence="1">
    <location>
        <begin position="110"/>
        <end position="128"/>
    </location>
</feature>
<organism evidence="2 3">
    <name type="scientific">Lactobacillus crispatus</name>
    <dbReference type="NCBI Taxonomy" id="47770"/>
    <lineage>
        <taxon>Bacteria</taxon>
        <taxon>Bacillati</taxon>
        <taxon>Bacillota</taxon>
        <taxon>Bacilli</taxon>
        <taxon>Lactobacillales</taxon>
        <taxon>Lactobacillaceae</taxon>
        <taxon>Lactobacillus</taxon>
    </lineage>
</organism>
<accession>A0ABV2BDC6</accession>
<evidence type="ECO:0000313" key="2">
    <source>
        <dbReference type="EMBL" id="MES5151084.1"/>
    </source>
</evidence>
<reference evidence="2" key="1">
    <citation type="submission" date="2024-06" db="EMBL/GenBank/DDBJ databases">
        <title>Vaginal Lactobacillus fatty acid response mechanisms reveal a metabolite-targeted strategy for bacterial vaginosis treatment.</title>
        <authorList>
            <person name="Zhu M."/>
            <person name="Blainey P.C."/>
            <person name="Bloom S.M."/>
            <person name="Kwon D.S."/>
        </authorList>
    </citation>
    <scope>NUCLEOTIDE SEQUENCE</scope>
    <source>
        <strain evidence="2">194_F1_1</strain>
    </source>
</reference>